<keyword evidence="8" id="KW-1185">Reference proteome</keyword>
<reference evidence="7 8" key="1">
    <citation type="submission" date="2014-04" db="EMBL/GenBank/DDBJ databases">
        <title>The Genome Sequence of Thermoanaerobaculum aquaticum MP-01, The First Cultivated Group 23 Acidobacterium.</title>
        <authorList>
            <person name="Stamps B.W."/>
            <person name="Losey N.A."/>
            <person name="Lawson P.A."/>
            <person name="Stevenson B.S."/>
        </authorList>
    </citation>
    <scope>NUCLEOTIDE SEQUENCE [LARGE SCALE GENOMIC DNA]</scope>
    <source>
        <strain evidence="7 8">MP-01</strain>
    </source>
</reference>
<dbReference type="PANTHER" id="PTHR43600:SF2">
    <property type="entry name" value="F420-NON-REDUCING HYDROGENASE VHU SUBUNIT A"/>
    <property type="match status" value="1"/>
</dbReference>
<dbReference type="GO" id="GO:0016151">
    <property type="term" value="F:nickel cation binding"/>
    <property type="evidence" value="ECO:0007669"/>
    <property type="project" value="InterPro"/>
</dbReference>
<feature type="binding site" evidence="6">
    <location>
        <position position="65"/>
    </location>
    <ligand>
        <name>Fe cation</name>
        <dbReference type="ChEBI" id="CHEBI:24875"/>
    </ligand>
</feature>
<dbReference type="InterPro" id="IPR018194">
    <property type="entry name" value="Ni-dep_hyd_lsu_Ni_BS"/>
</dbReference>
<sequence length="488" mass="53732">MSRTVVIDPITRLEGHGKIAVFLNEQGNVDRAYFQVPELRGFEKFAVGRPAEDMPQITSRICGVCPTAHHMASTKALDALYQVEPPSAAKKIRELVYATFFVEDHALHFYFLGGPDFVVGPQAPKGERNILGVLGKVGLEVGKEVIGLRREMRELITRAAGKVIHPVFGLPGGIAKPLTQEDVEAFRKGAAHAVEFAKFSLKVFADVVLANQAYVDWITSDIYTHKTYYMGLVDEQKRVNFYDGKLRVVDPAGREAALFPVSEYLDYIGEHVEPWSYIKFCYLKKVGWKGFVDGTDSGVYSVAPLARLNAAEGMATPAAQEEYERFYATLGGKPVHFTLANHWARLIELLYAAECMAELAADPEILDPHVRTLPSAIPAEGVGVVEAPRGTLIHHYRTDERGIITAANLIVATQNNAARIAMSVDKAAKGLIKNGEVSDGLLNMVEMAFRAYDPCHGCATHALPGSMPLIVRLYNPQGQLLREIRRDG</sequence>
<feature type="binding site" evidence="6">
    <location>
        <position position="458"/>
    </location>
    <ligand>
        <name>Fe cation</name>
        <dbReference type="ChEBI" id="CHEBI:24875"/>
    </ligand>
</feature>
<dbReference type="EMBL" id="JMFG01000020">
    <property type="protein sequence ID" value="KDA53593.1"/>
    <property type="molecule type" value="Genomic_DNA"/>
</dbReference>
<feature type="binding site" evidence="6">
    <location>
        <position position="409"/>
    </location>
    <ligand>
        <name>Mg(2+)</name>
        <dbReference type="ChEBI" id="CHEBI:18420"/>
    </ligand>
</feature>
<feature type="binding site" evidence="6">
    <location>
        <position position="43"/>
    </location>
    <ligand>
        <name>Mg(2+)</name>
        <dbReference type="ChEBI" id="CHEBI:18420"/>
    </ligand>
</feature>
<evidence type="ECO:0000313" key="8">
    <source>
        <dbReference type="Proteomes" id="UP000027284"/>
    </source>
</evidence>
<comment type="caution">
    <text evidence="7">The sequence shown here is derived from an EMBL/GenBank/DDBJ whole genome shotgun (WGS) entry which is preliminary data.</text>
</comment>
<keyword evidence="4 6" id="KW-0479">Metal-binding</keyword>
<dbReference type="GO" id="GO:0008901">
    <property type="term" value="F:ferredoxin hydrogenase activity"/>
    <property type="evidence" value="ECO:0007669"/>
    <property type="project" value="InterPro"/>
</dbReference>
<dbReference type="Proteomes" id="UP000027284">
    <property type="component" value="Unassembled WGS sequence"/>
</dbReference>
<evidence type="ECO:0000256" key="6">
    <source>
        <dbReference type="PIRSR" id="PIRSR601501-1"/>
    </source>
</evidence>
<protein>
    <submittedName>
        <fullName evidence="7">F420-nonreducing hydrogenase</fullName>
    </submittedName>
</protein>
<comment type="cofactor">
    <cofactor evidence="6">
        <name>Fe cation</name>
        <dbReference type="ChEBI" id="CHEBI:24875"/>
    </cofactor>
</comment>
<evidence type="ECO:0000313" key="7">
    <source>
        <dbReference type="EMBL" id="KDA53593.1"/>
    </source>
</evidence>
<comment type="similarity">
    <text evidence="2">Belongs to the [NiFe]/[NiFeSe] hydrogenase large subunit family.</text>
</comment>
<feature type="binding site" evidence="6">
    <location>
        <position position="461"/>
    </location>
    <ligand>
        <name>Mg(2+)</name>
        <dbReference type="ChEBI" id="CHEBI:18420"/>
    </ligand>
</feature>
<proteinExistence type="inferred from homology"/>
<evidence type="ECO:0000256" key="5">
    <source>
        <dbReference type="ARBA" id="ARBA00023002"/>
    </source>
</evidence>
<dbReference type="PROSITE" id="PS00507">
    <property type="entry name" value="NI_HGENASE_L_1"/>
    <property type="match status" value="1"/>
</dbReference>
<dbReference type="AlphaFoldDB" id="A0A062XRY6"/>
<accession>A0A062XRY6</accession>
<dbReference type="RefSeq" id="WP_038049430.1">
    <property type="nucleotide sequence ID" value="NZ_JMFG01000020.1"/>
</dbReference>
<keyword evidence="5" id="KW-0560">Oxidoreductase</keyword>
<dbReference type="Pfam" id="PF00374">
    <property type="entry name" value="NiFeSe_Hases"/>
    <property type="match status" value="2"/>
</dbReference>
<organism evidence="7 8">
    <name type="scientific">Thermoanaerobaculum aquaticum</name>
    <dbReference type="NCBI Taxonomy" id="1312852"/>
    <lineage>
        <taxon>Bacteria</taxon>
        <taxon>Pseudomonadati</taxon>
        <taxon>Acidobacteriota</taxon>
        <taxon>Thermoanaerobaculia</taxon>
        <taxon>Thermoanaerobaculales</taxon>
        <taxon>Thermoanaerobaculaceae</taxon>
        <taxon>Thermoanaerobaculum</taxon>
    </lineage>
</organism>
<gene>
    <name evidence="7" type="ORF">EG19_05165</name>
</gene>
<evidence type="ECO:0000256" key="1">
    <source>
        <dbReference type="ARBA" id="ARBA00001967"/>
    </source>
</evidence>
<dbReference type="InterPro" id="IPR001501">
    <property type="entry name" value="Ni-dep_hyd_lsu"/>
</dbReference>
<evidence type="ECO:0000256" key="2">
    <source>
        <dbReference type="ARBA" id="ARBA00009292"/>
    </source>
</evidence>
<dbReference type="InterPro" id="IPR029014">
    <property type="entry name" value="NiFe-Hase_large"/>
</dbReference>
<dbReference type="SUPFAM" id="SSF56762">
    <property type="entry name" value="HydB/Nqo4-like"/>
    <property type="match status" value="1"/>
</dbReference>
<feature type="binding site" evidence="6">
    <location>
        <position position="65"/>
    </location>
    <ligand>
        <name>Ni(2+)</name>
        <dbReference type="ChEBI" id="CHEBI:49786"/>
    </ligand>
</feature>
<feature type="binding site" evidence="6">
    <location>
        <position position="62"/>
    </location>
    <ligand>
        <name>Mg(2+)</name>
        <dbReference type="ChEBI" id="CHEBI:18420"/>
    </ligand>
</feature>
<comment type="cofactor">
    <cofactor evidence="1 6">
        <name>Ni(2+)</name>
        <dbReference type="ChEBI" id="CHEBI:49786"/>
    </cofactor>
</comment>
<evidence type="ECO:0000256" key="4">
    <source>
        <dbReference type="ARBA" id="ARBA00022723"/>
    </source>
</evidence>
<keyword evidence="6" id="KW-0408">Iron</keyword>
<dbReference type="PANTHER" id="PTHR43600">
    <property type="entry name" value="COENZYME F420 HYDROGENASE, SUBUNIT ALPHA"/>
    <property type="match status" value="1"/>
</dbReference>
<dbReference type="Gene3D" id="1.10.645.10">
    <property type="entry name" value="Cytochrome-c3 Hydrogenase, chain B"/>
    <property type="match status" value="2"/>
</dbReference>
<keyword evidence="3 6" id="KW-0533">Nickel</keyword>
<dbReference type="STRING" id="1312852.EG19_05165"/>
<keyword evidence="6" id="KW-0460">Magnesium</keyword>
<dbReference type="OrthoDB" id="9761717at2"/>
<feature type="binding site" evidence="6">
    <location>
        <position position="455"/>
    </location>
    <ligand>
        <name>Ni(2+)</name>
        <dbReference type="ChEBI" id="CHEBI:49786"/>
    </ligand>
</feature>
<name>A0A062XRY6_9BACT</name>
<evidence type="ECO:0000256" key="3">
    <source>
        <dbReference type="ARBA" id="ARBA00022596"/>
    </source>
</evidence>